<accession>T1FPH3</accession>
<dbReference type="FunFam" id="2.60.40.1180:FF:000082">
    <property type="entry name" value="Alpha-mannosidase"/>
    <property type="match status" value="1"/>
</dbReference>
<dbReference type="Proteomes" id="UP000015101">
    <property type="component" value="Unassembled WGS sequence"/>
</dbReference>
<evidence type="ECO:0000313" key="14">
    <source>
        <dbReference type="EnsemblMetazoa" id="HelroP187930"/>
    </source>
</evidence>
<dbReference type="InterPro" id="IPR011330">
    <property type="entry name" value="Glyco_hydro/deAcase_b/a-brl"/>
</dbReference>
<evidence type="ECO:0000256" key="10">
    <source>
        <dbReference type="RuleBase" id="RU361199"/>
    </source>
</evidence>
<protein>
    <recommendedName>
        <fullName evidence="3 10">Alpha-mannosidase</fullName>
        <ecNumber evidence="10">3.2.1.-</ecNumber>
    </recommendedName>
</protein>
<dbReference type="HOGENOM" id="CLU_004690_2_0_1"/>
<dbReference type="FunCoup" id="T1FPH3">
    <property type="interactions" value="154"/>
</dbReference>
<dbReference type="Gene3D" id="1.20.1270.50">
    <property type="entry name" value="Glycoside hydrolase family 38, central domain"/>
    <property type="match status" value="2"/>
</dbReference>
<evidence type="ECO:0000256" key="8">
    <source>
        <dbReference type="ARBA" id="ARBA00023180"/>
    </source>
</evidence>
<keyword evidence="15" id="KW-1185">Reference proteome</keyword>
<dbReference type="InterPro" id="IPR048534">
    <property type="entry name" value="Man2a1-like_dom"/>
</dbReference>
<reference evidence="14" key="3">
    <citation type="submission" date="2015-06" db="UniProtKB">
        <authorList>
            <consortium name="EnsemblMetazoa"/>
        </authorList>
    </citation>
    <scope>IDENTIFICATION</scope>
</reference>
<dbReference type="SUPFAM" id="SSF88713">
    <property type="entry name" value="Glycoside hydrolase/deacetylase"/>
    <property type="match status" value="1"/>
</dbReference>
<keyword evidence="8" id="KW-0325">Glycoprotein</keyword>
<dbReference type="Gene3D" id="2.60.40.1180">
    <property type="entry name" value="Golgi alpha-mannosidase II"/>
    <property type="match status" value="1"/>
</dbReference>
<evidence type="ECO:0000256" key="7">
    <source>
        <dbReference type="ARBA" id="ARBA00023157"/>
    </source>
</evidence>
<dbReference type="OrthoDB" id="2016903at2759"/>
<evidence type="ECO:0000313" key="15">
    <source>
        <dbReference type="Proteomes" id="UP000015101"/>
    </source>
</evidence>
<dbReference type="GO" id="GO:0006013">
    <property type="term" value="P:mannose metabolic process"/>
    <property type="evidence" value="ECO:0007669"/>
    <property type="project" value="InterPro"/>
</dbReference>
<dbReference type="Gene3D" id="3.20.110.10">
    <property type="entry name" value="Glycoside hydrolase 38, N terminal domain"/>
    <property type="match status" value="1"/>
</dbReference>
<dbReference type="GeneID" id="20210720"/>
<dbReference type="PANTHER" id="PTHR11607:SF3">
    <property type="entry name" value="LYSOSOMAL ALPHA-MANNOSIDASE"/>
    <property type="match status" value="1"/>
</dbReference>
<keyword evidence="4 10" id="KW-0479">Metal-binding</keyword>
<keyword evidence="7" id="KW-1015">Disulfide bond</keyword>
<evidence type="ECO:0000256" key="9">
    <source>
        <dbReference type="ARBA" id="ARBA00023295"/>
    </source>
</evidence>
<evidence type="ECO:0000256" key="1">
    <source>
        <dbReference type="ARBA" id="ARBA00000365"/>
    </source>
</evidence>
<evidence type="ECO:0000313" key="13">
    <source>
        <dbReference type="EMBL" id="ESO12620.1"/>
    </source>
</evidence>
<dbReference type="eggNOG" id="KOG1959">
    <property type="taxonomic scope" value="Eukaryota"/>
</dbReference>
<comment type="similarity">
    <text evidence="2 10">Belongs to the glycosyl hydrolase 38 family.</text>
</comment>
<dbReference type="STRING" id="6412.T1FPH3"/>
<dbReference type="Pfam" id="PF09261">
    <property type="entry name" value="Alpha-mann_mid"/>
    <property type="match status" value="1"/>
</dbReference>
<reference evidence="13 15" key="2">
    <citation type="journal article" date="2013" name="Nature">
        <title>Insights into bilaterian evolution from three spiralian genomes.</title>
        <authorList>
            <person name="Simakov O."/>
            <person name="Marletaz F."/>
            <person name="Cho S.J."/>
            <person name="Edsinger-Gonzales E."/>
            <person name="Havlak P."/>
            <person name="Hellsten U."/>
            <person name="Kuo D.H."/>
            <person name="Larsson T."/>
            <person name="Lv J."/>
            <person name="Arendt D."/>
            <person name="Savage R."/>
            <person name="Osoegawa K."/>
            <person name="de Jong P."/>
            <person name="Grimwood J."/>
            <person name="Chapman J.A."/>
            <person name="Shapiro H."/>
            <person name="Aerts A."/>
            <person name="Otillar R.P."/>
            <person name="Terry A.Y."/>
            <person name="Boore J.L."/>
            <person name="Grigoriev I.V."/>
            <person name="Lindberg D.R."/>
            <person name="Seaver E.C."/>
            <person name="Weisblat D.A."/>
            <person name="Putnam N.H."/>
            <person name="Rokhsar D.S."/>
        </authorList>
    </citation>
    <scope>NUCLEOTIDE SEQUENCE</scope>
</reference>
<dbReference type="Pfam" id="PF01074">
    <property type="entry name" value="Glyco_hydro_38N"/>
    <property type="match status" value="1"/>
</dbReference>
<feature type="region of interest" description="Disordered" evidence="11">
    <location>
        <begin position="585"/>
        <end position="605"/>
    </location>
</feature>
<dbReference type="SUPFAM" id="SSF88688">
    <property type="entry name" value="Families 57/38 glycoside transferase middle domain"/>
    <property type="match status" value="1"/>
</dbReference>
<comment type="catalytic activity">
    <reaction evidence="1">
        <text>Hydrolysis of terminal, non-reducing alpha-D-mannose residues in alpha-D-mannosides.</text>
        <dbReference type="EC" id="3.2.1.24"/>
    </reaction>
</comment>
<name>T1FPH3_HELRO</name>
<dbReference type="GO" id="GO:0030246">
    <property type="term" value="F:carbohydrate binding"/>
    <property type="evidence" value="ECO:0007669"/>
    <property type="project" value="InterPro"/>
</dbReference>
<dbReference type="CTD" id="20210720"/>
<dbReference type="EMBL" id="KB095811">
    <property type="protein sequence ID" value="ESO12620.1"/>
    <property type="molecule type" value="Genomic_DNA"/>
</dbReference>
<dbReference type="GO" id="GO:0005764">
    <property type="term" value="C:lysosome"/>
    <property type="evidence" value="ECO:0000318"/>
    <property type="project" value="GO_Central"/>
</dbReference>
<feature type="signal peptide" evidence="10">
    <location>
        <begin position="1"/>
        <end position="25"/>
    </location>
</feature>
<dbReference type="InterPro" id="IPR037094">
    <property type="entry name" value="Glyco_hydro_38_cen_sf"/>
</dbReference>
<feature type="domain" description="Glycoside hydrolase family 38 central" evidence="12">
    <location>
        <begin position="371"/>
        <end position="448"/>
    </location>
</feature>
<dbReference type="EnsemblMetazoa" id="HelroT187930">
    <property type="protein sequence ID" value="HelroP187930"/>
    <property type="gene ID" value="HelroG187930"/>
</dbReference>
<dbReference type="Gene3D" id="2.70.98.30">
    <property type="entry name" value="Golgi alpha-mannosidase II, domain 4"/>
    <property type="match status" value="1"/>
</dbReference>
<evidence type="ECO:0000259" key="12">
    <source>
        <dbReference type="SMART" id="SM00872"/>
    </source>
</evidence>
<sequence>MESSHRSFRCLFFFCAFILVEKIHGNTLRRQNPFNFEQDYDEPTCGYEQCNLGQPDMINVHLVPHTHDDAGWLQTVDGYYYNTVQYILDTVNFELHADPTKKFIYVEMAFFYRWWNELSDHMRHAIKRTVDKGQLEFILGGWSMNDEACTHYSSIIDQHTIGFKFLLDTFGKCGIPKIGWQIDPFGHSREQASIFAQFGFDGLFFARIDYQDYGERIKTKTLEHMWFASPTLGDQASLFTGALYGMSYSPPPGYCFECGDSPVRDDPRLDDYNADQKLAKFLSDAKEQAKYFTTNHIIWTMGSDFHYSNARINFKNIDKLIKMVNAQQSNGSKVNAIYSTPSCYLYALNKANLTYTSKKDDFFPYAHRSHTFWTGYFTSRSNLKGYERTANNILQVCKQLSALAQLDDEHSSQFKMNFLKQSMGVLQHHDAVTGTSKQYVAYNYAKMLSTGIKECQDVMKVSISKLMNKSVMDPIEDFQFCNLMNVSSCKFTETNQNFAVVVYNPFSQMVGQYIKLPVTSNQLTVFDDKLMKLDVQFVPVSSETKKLAEFQGSASQFELVFPVQVPPLGYATYFVNKSKKAMDTLESKSRSDGGHIEGESGSGQLDANTLENEYLKLTFDNKTGLLSSIMNKERKLEINAVQSLKYYLSMAGDNWNGSRQASGAYIFRPDGDVQDFSKFGKTKLTIFNGNLVSEARQVFSDWASQVIRLYKGANHFEIEWTVGPIPDNDRVGKEVISSFETSIKSEDVFYTDANGREMLKRVRNYRPTWNFENTEPVSGNYFPVNSRIYIQDPSKNIQLTVLNDRSQGGASLKEGHLEL</sequence>
<dbReference type="InterPro" id="IPR013780">
    <property type="entry name" value="Glyco_hydro_b"/>
</dbReference>
<dbReference type="FunFam" id="1.20.1270.50:FF:000003">
    <property type="entry name" value="Alpha-mannosidase"/>
    <property type="match status" value="1"/>
</dbReference>
<dbReference type="CDD" id="cd10810">
    <property type="entry name" value="GH38N_AMII_LAM_like"/>
    <property type="match status" value="1"/>
</dbReference>
<dbReference type="AlphaFoldDB" id="T1FPH3"/>
<dbReference type="InterPro" id="IPR011682">
    <property type="entry name" value="Glyco_hydro_38_C"/>
</dbReference>
<comment type="cofactor">
    <cofactor evidence="10">
        <name>Zn(2+)</name>
        <dbReference type="ChEBI" id="CHEBI:29105"/>
    </cofactor>
    <text evidence="10">Binds 1 zinc ion per subunit.</text>
</comment>
<evidence type="ECO:0000256" key="5">
    <source>
        <dbReference type="ARBA" id="ARBA00022801"/>
    </source>
</evidence>
<organism evidence="14 15">
    <name type="scientific">Helobdella robusta</name>
    <name type="common">Californian leech</name>
    <dbReference type="NCBI Taxonomy" id="6412"/>
    <lineage>
        <taxon>Eukaryota</taxon>
        <taxon>Metazoa</taxon>
        <taxon>Spiralia</taxon>
        <taxon>Lophotrochozoa</taxon>
        <taxon>Annelida</taxon>
        <taxon>Clitellata</taxon>
        <taxon>Hirudinea</taxon>
        <taxon>Rhynchobdellida</taxon>
        <taxon>Glossiphoniidae</taxon>
        <taxon>Helobdella</taxon>
    </lineage>
</organism>
<dbReference type="SMART" id="SM00872">
    <property type="entry name" value="Alpha-mann_mid"/>
    <property type="match status" value="1"/>
</dbReference>
<proteinExistence type="inferred from homology"/>
<dbReference type="GO" id="GO:0046872">
    <property type="term" value="F:metal ion binding"/>
    <property type="evidence" value="ECO:0007669"/>
    <property type="project" value="UniProtKB-KW"/>
</dbReference>
<dbReference type="InterPro" id="IPR011013">
    <property type="entry name" value="Gal_mutarotase_sf_dom"/>
</dbReference>
<evidence type="ECO:0000256" key="6">
    <source>
        <dbReference type="ARBA" id="ARBA00022833"/>
    </source>
</evidence>
<reference evidence="15" key="1">
    <citation type="submission" date="2012-12" db="EMBL/GenBank/DDBJ databases">
        <authorList>
            <person name="Hellsten U."/>
            <person name="Grimwood J."/>
            <person name="Chapman J.A."/>
            <person name="Shapiro H."/>
            <person name="Aerts A."/>
            <person name="Otillar R.P."/>
            <person name="Terry A.Y."/>
            <person name="Boore J.L."/>
            <person name="Simakov O."/>
            <person name="Marletaz F."/>
            <person name="Cho S.-J."/>
            <person name="Edsinger-Gonzales E."/>
            <person name="Havlak P."/>
            <person name="Kuo D.-H."/>
            <person name="Larsson T."/>
            <person name="Lv J."/>
            <person name="Arendt D."/>
            <person name="Savage R."/>
            <person name="Osoegawa K."/>
            <person name="de Jong P."/>
            <person name="Lindberg D.R."/>
            <person name="Seaver E.C."/>
            <person name="Weisblat D.A."/>
            <person name="Putnam N.H."/>
            <person name="Grigoriev I.V."/>
            <person name="Rokhsar D.S."/>
        </authorList>
    </citation>
    <scope>NUCLEOTIDE SEQUENCE</scope>
</reference>
<dbReference type="Pfam" id="PF21260">
    <property type="entry name" value="Laman-like_dom"/>
    <property type="match status" value="1"/>
</dbReference>
<dbReference type="GO" id="GO:0004559">
    <property type="term" value="F:alpha-mannosidase activity"/>
    <property type="evidence" value="ECO:0000318"/>
    <property type="project" value="GO_Central"/>
</dbReference>
<dbReference type="RefSeq" id="XP_009009340.1">
    <property type="nucleotide sequence ID" value="XM_009011092.1"/>
</dbReference>
<dbReference type="EC" id="3.2.1.-" evidence="10"/>
<dbReference type="SUPFAM" id="SSF74650">
    <property type="entry name" value="Galactose mutarotase-like"/>
    <property type="match status" value="1"/>
</dbReference>
<dbReference type="FunFam" id="2.70.98.30:FF:000003">
    <property type="entry name" value="Alpha-mannosidase"/>
    <property type="match status" value="1"/>
</dbReference>
<dbReference type="KEGG" id="hro:HELRODRAFT_187930"/>
<gene>
    <name evidence="14" type="primary">20210720</name>
    <name evidence="13" type="ORF">HELRODRAFT_187930</name>
</gene>
<evidence type="ECO:0000256" key="4">
    <source>
        <dbReference type="ARBA" id="ARBA00022723"/>
    </source>
</evidence>
<evidence type="ECO:0000256" key="3">
    <source>
        <dbReference type="ARBA" id="ARBA00012752"/>
    </source>
</evidence>
<dbReference type="InterPro" id="IPR000602">
    <property type="entry name" value="Glyco_hydro_38_N"/>
</dbReference>
<dbReference type="InterPro" id="IPR027291">
    <property type="entry name" value="Glyco_hydro_38_N_sf"/>
</dbReference>
<dbReference type="InParanoid" id="T1FPH3"/>
<dbReference type="InterPro" id="IPR050843">
    <property type="entry name" value="Glycosyl_Hydrlase_38"/>
</dbReference>
<dbReference type="FunFam" id="1.20.1270.50:FF:000002">
    <property type="entry name" value="Alpha-mannosidase"/>
    <property type="match status" value="1"/>
</dbReference>
<feature type="compositionally biased region" description="Basic and acidic residues" evidence="11">
    <location>
        <begin position="585"/>
        <end position="598"/>
    </location>
</feature>
<evidence type="ECO:0000256" key="11">
    <source>
        <dbReference type="SAM" id="MobiDB-lite"/>
    </source>
</evidence>
<dbReference type="FunFam" id="3.20.110.10:FF:000001">
    <property type="entry name" value="Alpha-mannosidase"/>
    <property type="match status" value="1"/>
</dbReference>
<dbReference type="Pfam" id="PF07748">
    <property type="entry name" value="Glyco_hydro_38C"/>
    <property type="match status" value="1"/>
</dbReference>
<keyword evidence="10" id="KW-0732">Signal</keyword>
<dbReference type="PANTHER" id="PTHR11607">
    <property type="entry name" value="ALPHA-MANNOSIDASE"/>
    <property type="match status" value="1"/>
</dbReference>
<keyword evidence="5 10" id="KW-0378">Hydrolase</keyword>
<dbReference type="InterPro" id="IPR015341">
    <property type="entry name" value="Glyco_hydro_38_cen"/>
</dbReference>
<dbReference type="OMA" id="WIYQINR"/>
<keyword evidence="6 10" id="KW-0862">Zinc</keyword>
<feature type="chain" id="PRO_5010980852" description="Alpha-mannosidase" evidence="10">
    <location>
        <begin position="26"/>
        <end position="819"/>
    </location>
</feature>
<dbReference type="EMBL" id="AMQM01000209">
    <property type="status" value="NOT_ANNOTATED_CDS"/>
    <property type="molecule type" value="Genomic_DNA"/>
</dbReference>
<dbReference type="InterPro" id="IPR028995">
    <property type="entry name" value="Glyco_hydro_57/38_cen_sf"/>
</dbReference>
<evidence type="ECO:0000256" key="2">
    <source>
        <dbReference type="ARBA" id="ARBA00009792"/>
    </source>
</evidence>
<keyword evidence="9 10" id="KW-0326">Glycosidase</keyword>